<dbReference type="EMBL" id="JAADYS010000231">
    <property type="protein sequence ID" value="KAF4471269.1"/>
    <property type="molecule type" value="Genomic_DNA"/>
</dbReference>
<comment type="caution">
    <text evidence="1">The sequence shown here is derived from an EMBL/GenBank/DDBJ whole genome shotgun (WGS) entry which is preliminary data.</text>
</comment>
<dbReference type="AlphaFoldDB" id="A0A8H4PD75"/>
<evidence type="ECO:0000313" key="2">
    <source>
        <dbReference type="Proteomes" id="UP000554235"/>
    </source>
</evidence>
<accession>A0A8H4PD75</accession>
<organism evidence="1 2">
    <name type="scientific">Fusarium albosuccineum</name>
    <dbReference type="NCBI Taxonomy" id="1237068"/>
    <lineage>
        <taxon>Eukaryota</taxon>
        <taxon>Fungi</taxon>
        <taxon>Dikarya</taxon>
        <taxon>Ascomycota</taxon>
        <taxon>Pezizomycotina</taxon>
        <taxon>Sordariomycetes</taxon>
        <taxon>Hypocreomycetidae</taxon>
        <taxon>Hypocreales</taxon>
        <taxon>Nectriaceae</taxon>
        <taxon>Fusarium</taxon>
        <taxon>Fusarium decemcellulare species complex</taxon>
    </lineage>
</organism>
<dbReference type="Proteomes" id="UP000554235">
    <property type="component" value="Unassembled WGS sequence"/>
</dbReference>
<reference evidence="1 2" key="1">
    <citation type="submission" date="2020-01" db="EMBL/GenBank/DDBJ databases">
        <title>Identification and distribution of gene clusters putatively required for synthesis of sphingolipid metabolism inhibitors in phylogenetically diverse species of the filamentous fungus Fusarium.</title>
        <authorList>
            <person name="Kim H.-S."/>
            <person name="Busman M."/>
            <person name="Brown D.W."/>
            <person name="Divon H."/>
            <person name="Uhlig S."/>
            <person name="Proctor R.H."/>
        </authorList>
    </citation>
    <scope>NUCLEOTIDE SEQUENCE [LARGE SCALE GENOMIC DNA]</scope>
    <source>
        <strain evidence="1 2">NRRL 20459</strain>
    </source>
</reference>
<protein>
    <submittedName>
        <fullName evidence="1">Uncharacterized protein</fullName>
    </submittedName>
</protein>
<proteinExistence type="predicted"/>
<gene>
    <name evidence="1" type="ORF">FALBO_1816</name>
</gene>
<name>A0A8H4PD75_9HYPO</name>
<keyword evidence="2" id="KW-1185">Reference proteome</keyword>
<evidence type="ECO:0000313" key="1">
    <source>
        <dbReference type="EMBL" id="KAF4471269.1"/>
    </source>
</evidence>
<sequence length="86" mass="9420">MTTGTTPVTKASVATETMLDHYLWHGGQSRVQDRLARGRAAPSVENRVAKASKRLHALGSVLDSSVVQEPESQKMFNELDEIAKRA</sequence>